<feature type="domain" description="Heterokaryon incompatibility" evidence="1">
    <location>
        <begin position="31"/>
        <end position="121"/>
    </location>
</feature>
<protein>
    <submittedName>
        <fullName evidence="2">Heterokaryon incompatibility protein-domain-containing protein</fullName>
    </submittedName>
</protein>
<dbReference type="PANTHER" id="PTHR10622">
    <property type="entry name" value="HET DOMAIN-CONTAINING PROTEIN"/>
    <property type="match status" value="1"/>
</dbReference>
<dbReference type="Pfam" id="PF06985">
    <property type="entry name" value="HET"/>
    <property type="match status" value="1"/>
</dbReference>
<keyword evidence="3" id="KW-1185">Reference proteome</keyword>
<dbReference type="PANTHER" id="PTHR10622:SF10">
    <property type="entry name" value="HET DOMAIN-CONTAINING PROTEIN"/>
    <property type="match status" value="1"/>
</dbReference>
<dbReference type="InterPro" id="IPR010730">
    <property type="entry name" value="HET"/>
</dbReference>
<reference evidence="2 3" key="1">
    <citation type="submission" date="2019-01" db="EMBL/GenBank/DDBJ databases">
        <title>Draft genome sequences of three monokaryotic isolates of the white-rot basidiomycete fungus Dichomitus squalens.</title>
        <authorList>
            <consortium name="DOE Joint Genome Institute"/>
            <person name="Lopez S.C."/>
            <person name="Andreopoulos B."/>
            <person name="Pangilinan J."/>
            <person name="Lipzen A."/>
            <person name="Riley R."/>
            <person name="Ahrendt S."/>
            <person name="Ng V."/>
            <person name="Barry K."/>
            <person name="Daum C."/>
            <person name="Grigoriev I.V."/>
            <person name="Hilden K.S."/>
            <person name="Makela M.R."/>
            <person name="de Vries R.P."/>
        </authorList>
    </citation>
    <scope>NUCLEOTIDE SEQUENCE [LARGE SCALE GENOMIC DNA]</scope>
    <source>
        <strain evidence="2 3">CBS 464.89</strain>
    </source>
</reference>
<name>A0A4V2K6P5_9APHY</name>
<proteinExistence type="predicted"/>
<organism evidence="2 3">
    <name type="scientific">Dichomitus squalens</name>
    <dbReference type="NCBI Taxonomy" id="114155"/>
    <lineage>
        <taxon>Eukaryota</taxon>
        <taxon>Fungi</taxon>
        <taxon>Dikarya</taxon>
        <taxon>Basidiomycota</taxon>
        <taxon>Agaricomycotina</taxon>
        <taxon>Agaricomycetes</taxon>
        <taxon>Polyporales</taxon>
        <taxon>Polyporaceae</taxon>
        <taxon>Dichomitus</taxon>
    </lineage>
</organism>
<evidence type="ECO:0000313" key="2">
    <source>
        <dbReference type="EMBL" id="TBU53053.1"/>
    </source>
</evidence>
<accession>A0A4V2K6P5</accession>
<evidence type="ECO:0000259" key="1">
    <source>
        <dbReference type="Pfam" id="PF06985"/>
    </source>
</evidence>
<dbReference type="EMBL" id="ML145227">
    <property type="protein sequence ID" value="TBU53053.1"/>
    <property type="molecule type" value="Genomic_DNA"/>
</dbReference>
<sequence>MAQMRFLHAPTGTFSETRYTVDQLKADGIPYACLSHVWSKPGDSGYPECSYQDVLKNRGRRLSSKIQRFCDVVKGNGIELAWADSCCINQDDLAEVQPAVNSMFTWYRNATLCVVFLHDVDDYPGHLTAQWATQFCDSGWFTRCWTLQELLGPDSVIFYSRNWRPIMDKATLSNSGELAALVECATGIPPSVLEDPRSLANISVAQKISWGALRRATKPEDASYSLAGLLGVSLNVRYGITVEEAFQLLLSQVLQRIPDHTVLLWGHPCQAQYPFTPPACHDDPHSLQDVAPLQTHLLPGCPADFCMSPRFISFHRAQPFLDAAGIDRGRATDQIFVIRRTADGVHAKLLLSLPVPTSCHHFPTRIALLGCYVNGPDGK</sequence>
<dbReference type="Proteomes" id="UP000292082">
    <property type="component" value="Unassembled WGS sequence"/>
</dbReference>
<evidence type="ECO:0000313" key="3">
    <source>
        <dbReference type="Proteomes" id="UP000292082"/>
    </source>
</evidence>
<gene>
    <name evidence="2" type="ORF">BD310DRAFT_182733</name>
</gene>
<dbReference type="AlphaFoldDB" id="A0A4V2K6P5"/>